<dbReference type="AlphaFoldDB" id="A0A1G6JN03"/>
<evidence type="ECO:0000256" key="5">
    <source>
        <dbReference type="SAM" id="MobiDB-lite"/>
    </source>
</evidence>
<dbReference type="GO" id="GO:0022857">
    <property type="term" value="F:transmembrane transporter activity"/>
    <property type="evidence" value="ECO:0007669"/>
    <property type="project" value="InterPro"/>
</dbReference>
<keyword evidence="2 6" id="KW-0812">Transmembrane</keyword>
<keyword evidence="3 6" id="KW-1133">Transmembrane helix</keyword>
<feature type="compositionally biased region" description="Basic and acidic residues" evidence="5">
    <location>
        <begin position="431"/>
        <end position="444"/>
    </location>
</feature>
<dbReference type="PANTHER" id="PTHR11360:SF284">
    <property type="entry name" value="EG:103B4.3 PROTEIN-RELATED"/>
    <property type="match status" value="1"/>
</dbReference>
<evidence type="ECO:0000259" key="7">
    <source>
        <dbReference type="PROSITE" id="PS50850"/>
    </source>
</evidence>
<dbReference type="Proteomes" id="UP000199501">
    <property type="component" value="Unassembled WGS sequence"/>
</dbReference>
<dbReference type="EMBL" id="FMZZ01000001">
    <property type="protein sequence ID" value="SDC20114.1"/>
    <property type="molecule type" value="Genomic_DNA"/>
</dbReference>
<feature type="transmembrane region" description="Helical" evidence="6">
    <location>
        <begin position="143"/>
        <end position="166"/>
    </location>
</feature>
<dbReference type="InterPro" id="IPR050327">
    <property type="entry name" value="Proton-linked_MCT"/>
</dbReference>
<evidence type="ECO:0000256" key="6">
    <source>
        <dbReference type="SAM" id="Phobius"/>
    </source>
</evidence>
<feature type="transmembrane region" description="Helical" evidence="6">
    <location>
        <begin position="330"/>
        <end position="351"/>
    </location>
</feature>
<dbReference type="InterPro" id="IPR011701">
    <property type="entry name" value="MFS"/>
</dbReference>
<dbReference type="OrthoDB" id="146345at2"/>
<evidence type="ECO:0000256" key="4">
    <source>
        <dbReference type="ARBA" id="ARBA00023136"/>
    </source>
</evidence>
<sequence>MTAQRVQAAPVAARAWWVAAVAGVTIVAAGAFTTVPGLLVDPLNRDFGWSRSSISVAVAVNMVLYGVTAPFAAALMDRFGIRRVVTAALALIALGAGLTTVMTAAWQLTLYWGLLVGLGCGSLTMTFAVTVTNAWFVKRRGLVTGALTGASHLGQLAFLPVLAWVVEDKGWRLAPIVLCLAAAVVLALVWLLLRDHPADLGRKPYGAEEFEPKPPPARGSAGRAVTVLGRSARGGRFWLIAATFAICGASTNGIMWSHFAPAAHDHGMPMTVAAGLLTAIGVCSATGTVISGWLTDRVDARLLLFGYYALRAIALFLLPSTLAPTVAPSMVVWVVVYGLIDVATVPPTIHICRQLYGNDSPVVFGWVNAAHQLGAGAMALVAGMLRDSLGSYDAMGYSAAALCVGAAGIALTLTTSTTPREQPPTGSKAGPVHEKSGARSTDRV</sequence>
<feature type="transmembrane region" description="Helical" evidence="6">
    <location>
        <begin position="302"/>
        <end position="318"/>
    </location>
</feature>
<dbReference type="PANTHER" id="PTHR11360">
    <property type="entry name" value="MONOCARBOXYLATE TRANSPORTER"/>
    <property type="match status" value="1"/>
</dbReference>
<dbReference type="RefSeq" id="WP_091447705.1">
    <property type="nucleotide sequence ID" value="NZ_FMZZ01000001.1"/>
</dbReference>
<dbReference type="Gene3D" id="1.20.1250.20">
    <property type="entry name" value="MFS general substrate transporter like domains"/>
    <property type="match status" value="2"/>
</dbReference>
<dbReference type="CDD" id="cd17355">
    <property type="entry name" value="MFS_YcxA_like"/>
    <property type="match status" value="1"/>
</dbReference>
<gene>
    <name evidence="8" type="ORF">SAMN05216174_101484</name>
</gene>
<feature type="transmembrane region" description="Helical" evidence="6">
    <location>
        <begin position="394"/>
        <end position="413"/>
    </location>
</feature>
<dbReference type="PROSITE" id="PS50850">
    <property type="entry name" value="MFS"/>
    <property type="match status" value="1"/>
</dbReference>
<evidence type="ECO:0000313" key="8">
    <source>
        <dbReference type="EMBL" id="SDC20114.1"/>
    </source>
</evidence>
<accession>A0A1G6JN03</accession>
<reference evidence="9" key="1">
    <citation type="submission" date="2016-10" db="EMBL/GenBank/DDBJ databases">
        <authorList>
            <person name="Varghese N."/>
            <person name="Submissions S."/>
        </authorList>
    </citation>
    <scope>NUCLEOTIDE SEQUENCE [LARGE SCALE GENOMIC DNA]</scope>
    <source>
        <strain evidence="9">IBRC-M 10403</strain>
    </source>
</reference>
<dbReference type="SUPFAM" id="SSF103473">
    <property type="entry name" value="MFS general substrate transporter"/>
    <property type="match status" value="1"/>
</dbReference>
<dbReference type="InterPro" id="IPR020846">
    <property type="entry name" value="MFS_dom"/>
</dbReference>
<dbReference type="InterPro" id="IPR036259">
    <property type="entry name" value="MFS_trans_sf"/>
</dbReference>
<keyword evidence="9" id="KW-1185">Reference proteome</keyword>
<feature type="domain" description="Major facilitator superfamily (MFS) profile" evidence="7">
    <location>
        <begin position="18"/>
        <end position="418"/>
    </location>
</feature>
<protein>
    <submittedName>
        <fullName evidence="8">Predicted arabinose efflux permease, MFS family</fullName>
    </submittedName>
</protein>
<feature type="transmembrane region" description="Helical" evidence="6">
    <location>
        <begin position="172"/>
        <end position="193"/>
    </location>
</feature>
<dbReference type="STRING" id="1271860.SAMN05216174_101484"/>
<evidence type="ECO:0000256" key="3">
    <source>
        <dbReference type="ARBA" id="ARBA00022989"/>
    </source>
</evidence>
<feature type="region of interest" description="Disordered" evidence="5">
    <location>
        <begin position="415"/>
        <end position="444"/>
    </location>
</feature>
<dbReference type="GO" id="GO:0005886">
    <property type="term" value="C:plasma membrane"/>
    <property type="evidence" value="ECO:0007669"/>
    <property type="project" value="UniProtKB-SubCell"/>
</dbReference>
<evidence type="ECO:0000313" key="9">
    <source>
        <dbReference type="Proteomes" id="UP000199501"/>
    </source>
</evidence>
<proteinExistence type="predicted"/>
<evidence type="ECO:0000256" key="2">
    <source>
        <dbReference type="ARBA" id="ARBA00022692"/>
    </source>
</evidence>
<name>A0A1G6JN03_9PSEU</name>
<feature type="transmembrane region" description="Helical" evidence="6">
    <location>
        <begin position="363"/>
        <end position="382"/>
    </location>
</feature>
<keyword evidence="4 6" id="KW-0472">Membrane</keyword>
<feature type="transmembrane region" description="Helical" evidence="6">
    <location>
        <begin position="112"/>
        <end position="136"/>
    </location>
</feature>
<feature type="transmembrane region" description="Helical" evidence="6">
    <location>
        <begin position="271"/>
        <end position="295"/>
    </location>
</feature>
<feature type="transmembrane region" description="Helical" evidence="6">
    <location>
        <begin position="52"/>
        <end position="72"/>
    </location>
</feature>
<organism evidence="8 9">
    <name type="scientific">Actinokineospora iranica</name>
    <dbReference type="NCBI Taxonomy" id="1271860"/>
    <lineage>
        <taxon>Bacteria</taxon>
        <taxon>Bacillati</taxon>
        <taxon>Actinomycetota</taxon>
        <taxon>Actinomycetes</taxon>
        <taxon>Pseudonocardiales</taxon>
        <taxon>Pseudonocardiaceae</taxon>
        <taxon>Actinokineospora</taxon>
    </lineage>
</organism>
<dbReference type="Pfam" id="PF07690">
    <property type="entry name" value="MFS_1"/>
    <property type="match status" value="1"/>
</dbReference>
<evidence type="ECO:0000256" key="1">
    <source>
        <dbReference type="ARBA" id="ARBA00004651"/>
    </source>
</evidence>
<feature type="transmembrane region" description="Helical" evidence="6">
    <location>
        <begin position="237"/>
        <end position="259"/>
    </location>
</feature>
<feature type="transmembrane region" description="Helical" evidence="6">
    <location>
        <begin position="84"/>
        <end position="106"/>
    </location>
</feature>
<feature type="transmembrane region" description="Helical" evidence="6">
    <location>
        <begin position="12"/>
        <end position="32"/>
    </location>
</feature>
<comment type="subcellular location">
    <subcellularLocation>
        <location evidence="1">Cell membrane</location>
        <topology evidence="1">Multi-pass membrane protein</topology>
    </subcellularLocation>
</comment>